<evidence type="ECO:0000313" key="3">
    <source>
        <dbReference type="EMBL" id="GGI15317.1"/>
    </source>
</evidence>
<sequence length="142" mass="16146">MFIVNVEAAINHEGKWLVIERSQKEEHAGGMLSLVGGTVELGQQPVEILESNLKREVLEEVDVEIKNVNYLYSSAFVTDKNEHVLNIVFLCEYKSGIAYPKSPDEVEDVKWMSSDQIERHSKAPVYLKESIKQAELKISLTR</sequence>
<gene>
    <name evidence="3" type="ORF">GCM10007380_27370</name>
</gene>
<dbReference type="CDD" id="cd02883">
    <property type="entry name" value="NUDIX_Hydrolase"/>
    <property type="match status" value="1"/>
</dbReference>
<evidence type="ECO:0000256" key="1">
    <source>
        <dbReference type="ARBA" id="ARBA00005582"/>
    </source>
</evidence>
<dbReference type="Proteomes" id="UP000626244">
    <property type="component" value="Unassembled WGS sequence"/>
</dbReference>
<evidence type="ECO:0000259" key="2">
    <source>
        <dbReference type="PROSITE" id="PS51462"/>
    </source>
</evidence>
<comment type="similarity">
    <text evidence="1">Belongs to the Nudix hydrolase family.</text>
</comment>
<accession>A0A8J3AR02</accession>
<dbReference type="AlphaFoldDB" id="A0A8J3AR02"/>
<dbReference type="Gene3D" id="3.90.79.10">
    <property type="entry name" value="Nucleoside Triphosphate Pyrophosphohydrolase"/>
    <property type="match status" value="1"/>
</dbReference>
<dbReference type="RefSeq" id="WP_087999812.1">
    <property type="nucleotide sequence ID" value="NZ_BMHB01000001.1"/>
</dbReference>
<protein>
    <recommendedName>
        <fullName evidence="2">Nudix hydrolase domain-containing protein</fullName>
    </recommendedName>
</protein>
<dbReference type="InterPro" id="IPR000086">
    <property type="entry name" value="NUDIX_hydrolase_dom"/>
</dbReference>
<feature type="domain" description="Nudix hydrolase" evidence="2">
    <location>
        <begin position="1"/>
        <end position="137"/>
    </location>
</feature>
<dbReference type="PANTHER" id="PTHR43736">
    <property type="entry name" value="ADP-RIBOSE PYROPHOSPHATASE"/>
    <property type="match status" value="1"/>
</dbReference>
<dbReference type="OrthoDB" id="3531896at2"/>
<dbReference type="EMBL" id="BMHB01000001">
    <property type="protein sequence ID" value="GGI15317.1"/>
    <property type="molecule type" value="Genomic_DNA"/>
</dbReference>
<dbReference type="Pfam" id="PF00293">
    <property type="entry name" value="NUDIX"/>
    <property type="match status" value="1"/>
</dbReference>
<evidence type="ECO:0000313" key="4">
    <source>
        <dbReference type="Proteomes" id="UP000626244"/>
    </source>
</evidence>
<comment type="caution">
    <text evidence="3">The sequence shown here is derived from an EMBL/GenBank/DDBJ whole genome shotgun (WGS) entry which is preliminary data.</text>
</comment>
<reference evidence="4" key="1">
    <citation type="journal article" date="2019" name="Int. J. Syst. Evol. Microbiol.">
        <title>The Global Catalogue of Microorganisms (GCM) 10K type strain sequencing project: providing services to taxonomists for standard genome sequencing and annotation.</title>
        <authorList>
            <consortium name="The Broad Institute Genomics Platform"/>
            <consortium name="The Broad Institute Genome Sequencing Center for Infectious Disease"/>
            <person name="Wu L."/>
            <person name="Ma J."/>
        </authorList>
    </citation>
    <scope>NUCLEOTIDE SEQUENCE [LARGE SCALE GENOMIC DNA]</scope>
    <source>
        <strain evidence="4">CGMCC 1.14993</strain>
    </source>
</reference>
<dbReference type="SUPFAM" id="SSF55811">
    <property type="entry name" value="Nudix"/>
    <property type="match status" value="1"/>
</dbReference>
<keyword evidence="4" id="KW-1185">Reference proteome</keyword>
<name>A0A8J3AR02_9BACI</name>
<proteinExistence type="inferred from homology"/>
<dbReference type="PANTHER" id="PTHR43736:SF1">
    <property type="entry name" value="DIHYDRONEOPTERIN TRIPHOSPHATE DIPHOSPHATASE"/>
    <property type="match status" value="1"/>
</dbReference>
<dbReference type="PROSITE" id="PS51462">
    <property type="entry name" value="NUDIX"/>
    <property type="match status" value="1"/>
</dbReference>
<dbReference type="InterPro" id="IPR015797">
    <property type="entry name" value="NUDIX_hydrolase-like_dom_sf"/>
</dbReference>
<organism evidence="3 4">
    <name type="scientific">Gottfriedia solisilvae</name>
    <dbReference type="NCBI Taxonomy" id="1516104"/>
    <lineage>
        <taxon>Bacteria</taxon>
        <taxon>Bacillati</taxon>
        <taxon>Bacillota</taxon>
        <taxon>Bacilli</taxon>
        <taxon>Bacillales</taxon>
        <taxon>Bacillaceae</taxon>
        <taxon>Gottfriedia</taxon>
    </lineage>
</organism>